<keyword evidence="4" id="KW-0046">Antibiotic resistance</keyword>
<keyword evidence="6" id="KW-1185">Reference proteome</keyword>
<proteinExistence type="inferred from homology"/>
<comment type="caution">
    <text evidence="5">The sequence shown here is derived from an EMBL/GenBank/DDBJ whole genome shotgun (WGS) entry which is preliminary data.</text>
</comment>
<dbReference type="InterPro" id="IPR003679">
    <property type="entry name" value="Amioglycoside_AcTrfase"/>
</dbReference>
<reference evidence="5 6" key="1">
    <citation type="submission" date="2021-03" db="EMBL/GenBank/DDBJ databases">
        <title>Genomic Encyclopedia of Type Strains, Phase IV (KMG-IV): sequencing the most valuable type-strain genomes for metagenomic binning, comparative biology and taxonomic classification.</title>
        <authorList>
            <person name="Goeker M."/>
        </authorList>
    </citation>
    <scope>NUCLEOTIDE SEQUENCE [LARGE SCALE GENOMIC DNA]</scope>
    <source>
        <strain evidence="5 6">DSM 101872</strain>
    </source>
</reference>
<dbReference type="GO" id="GO:0046353">
    <property type="term" value="F:aminoglycoside 3-N-acetyltransferase activity"/>
    <property type="evidence" value="ECO:0007669"/>
    <property type="project" value="UniProtKB-EC"/>
</dbReference>
<sequence length="266" mass="30576">MSEKPIEKIVTPEELKHILENNLSSTDSCIVHTALSSFGYLIGGEKTIVDTLKSVLKDGTIMMIAQTADLSDPVEWMYPPMIESLQEKAFNSMPPYDKSTPIHYIGVTPEYFRTSRDVYRNNHPLYSVCVWGKDAREICRDRSYDMPYGSKGTLQDMYDRDAKIVMLGTDYESCTALHLAESTIGRETIYERAPVKMDDGTTQIIKFVNVDLDKYDDINEFGNYFESKFTNEVKKIEIPNGTITIVPMRKLVDEAREYWKEKDKKQ</sequence>
<dbReference type="SUPFAM" id="SSF110710">
    <property type="entry name" value="TTHA0583/YokD-like"/>
    <property type="match status" value="1"/>
</dbReference>
<accession>A0ABS4MF39</accession>
<dbReference type="RefSeq" id="WP_209687052.1">
    <property type="nucleotide sequence ID" value="NZ_JAGGLU010000008.1"/>
</dbReference>
<evidence type="ECO:0000313" key="6">
    <source>
        <dbReference type="Proteomes" id="UP001519292"/>
    </source>
</evidence>
<comment type="catalytic activity">
    <reaction evidence="4">
        <text>a 2-deoxystreptamine antibiotic + acetyl-CoA = an N(3)-acetyl-2-deoxystreptamine antibiotic + CoA + H(+)</text>
        <dbReference type="Rhea" id="RHEA:12665"/>
        <dbReference type="ChEBI" id="CHEBI:15378"/>
        <dbReference type="ChEBI" id="CHEBI:57287"/>
        <dbReference type="ChEBI" id="CHEBI:57288"/>
        <dbReference type="ChEBI" id="CHEBI:57921"/>
        <dbReference type="ChEBI" id="CHEBI:77452"/>
        <dbReference type="EC" id="2.3.1.81"/>
    </reaction>
</comment>
<organism evidence="5 6">
    <name type="scientific">Lactobacillus colini</name>
    <dbReference type="NCBI Taxonomy" id="1819254"/>
    <lineage>
        <taxon>Bacteria</taxon>
        <taxon>Bacillati</taxon>
        <taxon>Bacillota</taxon>
        <taxon>Bacilli</taxon>
        <taxon>Lactobacillales</taxon>
        <taxon>Lactobacillaceae</taxon>
        <taxon>Lactobacillus</taxon>
    </lineage>
</organism>
<comment type="similarity">
    <text evidence="1 4">Belongs to the antibiotic N-acetyltransferase family.</text>
</comment>
<dbReference type="EC" id="2.3.1.-" evidence="4"/>
<dbReference type="Proteomes" id="UP001519292">
    <property type="component" value="Unassembled WGS sequence"/>
</dbReference>
<name>A0ABS4MF39_9LACO</name>
<dbReference type="InterPro" id="IPR028345">
    <property type="entry name" value="Antibiotic_NAT-like"/>
</dbReference>
<evidence type="ECO:0000256" key="2">
    <source>
        <dbReference type="ARBA" id="ARBA00022679"/>
    </source>
</evidence>
<gene>
    <name evidence="5" type="ORF">J2Z60_001489</name>
</gene>
<evidence type="ECO:0000313" key="5">
    <source>
        <dbReference type="EMBL" id="MBP2058310.1"/>
    </source>
</evidence>
<dbReference type="Pfam" id="PF02522">
    <property type="entry name" value="Antibiotic_NAT"/>
    <property type="match status" value="1"/>
</dbReference>
<dbReference type="PANTHER" id="PTHR11104">
    <property type="entry name" value="AMINOGLYCOSIDE N3-ACETYLTRANSFERASE"/>
    <property type="match status" value="1"/>
</dbReference>
<evidence type="ECO:0000256" key="4">
    <source>
        <dbReference type="RuleBase" id="RU365031"/>
    </source>
</evidence>
<evidence type="ECO:0000256" key="3">
    <source>
        <dbReference type="ARBA" id="ARBA00023315"/>
    </source>
</evidence>
<evidence type="ECO:0000256" key="1">
    <source>
        <dbReference type="ARBA" id="ARBA00006383"/>
    </source>
</evidence>
<protein>
    <recommendedName>
        <fullName evidence="4">Aminoglycoside N(3)-acetyltransferase</fullName>
        <ecNumber evidence="4">2.3.1.-</ecNumber>
    </recommendedName>
</protein>
<dbReference type="PANTHER" id="PTHR11104:SF0">
    <property type="entry name" value="SPBETA PROPHAGE-DERIVED AMINOGLYCOSIDE N(3')-ACETYLTRANSFERASE-LIKE PROTEIN YOKD"/>
    <property type="match status" value="1"/>
</dbReference>
<keyword evidence="2 4" id="KW-0808">Transferase</keyword>
<dbReference type="EMBL" id="JAGGLU010000008">
    <property type="protein sequence ID" value="MBP2058310.1"/>
    <property type="molecule type" value="Genomic_DNA"/>
</dbReference>
<keyword evidence="3 4" id="KW-0012">Acyltransferase</keyword>